<evidence type="ECO:0000313" key="3">
    <source>
        <dbReference type="EMBL" id="KAK8044979.1"/>
    </source>
</evidence>
<dbReference type="SUPFAM" id="SSF53474">
    <property type="entry name" value="alpha/beta-Hydrolases"/>
    <property type="match status" value="1"/>
</dbReference>
<proteinExistence type="predicted"/>
<dbReference type="InterPro" id="IPR005645">
    <property type="entry name" value="FSH-like_dom"/>
</dbReference>
<keyword evidence="1 3" id="KW-0378">Hydrolase</keyword>
<evidence type="ECO:0000313" key="4">
    <source>
        <dbReference type="Proteomes" id="UP001444661"/>
    </source>
</evidence>
<dbReference type="InterPro" id="IPR050593">
    <property type="entry name" value="LovG"/>
</dbReference>
<comment type="caution">
    <text evidence="3">The sequence shown here is derived from an EMBL/GenBank/DDBJ whole genome shotgun (WGS) entry which is preliminary data.</text>
</comment>
<evidence type="ECO:0000259" key="2">
    <source>
        <dbReference type="Pfam" id="PF03959"/>
    </source>
</evidence>
<evidence type="ECO:0000256" key="1">
    <source>
        <dbReference type="ARBA" id="ARBA00022801"/>
    </source>
</evidence>
<gene>
    <name evidence="3" type="ORF">PG993_005003</name>
</gene>
<dbReference type="InterPro" id="IPR029058">
    <property type="entry name" value="AB_hydrolase_fold"/>
</dbReference>
<dbReference type="Proteomes" id="UP001444661">
    <property type="component" value="Unassembled WGS sequence"/>
</dbReference>
<dbReference type="PANTHER" id="PTHR48070">
    <property type="entry name" value="ESTERASE OVCA2"/>
    <property type="match status" value="1"/>
</dbReference>
<dbReference type="GO" id="GO:0016787">
    <property type="term" value="F:hydrolase activity"/>
    <property type="evidence" value="ECO:0007669"/>
    <property type="project" value="UniProtKB-KW"/>
</dbReference>
<dbReference type="PANTHER" id="PTHR48070:SF4">
    <property type="entry name" value="ESTERASE ALNB"/>
    <property type="match status" value="1"/>
</dbReference>
<organism evidence="3 4">
    <name type="scientific">Apiospora rasikravindrae</name>
    <dbReference type="NCBI Taxonomy" id="990691"/>
    <lineage>
        <taxon>Eukaryota</taxon>
        <taxon>Fungi</taxon>
        <taxon>Dikarya</taxon>
        <taxon>Ascomycota</taxon>
        <taxon>Pezizomycotina</taxon>
        <taxon>Sordariomycetes</taxon>
        <taxon>Xylariomycetidae</taxon>
        <taxon>Amphisphaeriales</taxon>
        <taxon>Apiosporaceae</taxon>
        <taxon>Apiospora</taxon>
    </lineage>
</organism>
<dbReference type="EMBL" id="JAQQWK010000003">
    <property type="protein sequence ID" value="KAK8044979.1"/>
    <property type="molecule type" value="Genomic_DNA"/>
</dbReference>
<accession>A0ABR1TEC4</accession>
<reference evidence="3 4" key="1">
    <citation type="submission" date="2023-01" db="EMBL/GenBank/DDBJ databases">
        <title>Analysis of 21 Apiospora genomes using comparative genomics revels a genus with tremendous synthesis potential of carbohydrate active enzymes and secondary metabolites.</title>
        <authorList>
            <person name="Sorensen T."/>
        </authorList>
    </citation>
    <scope>NUCLEOTIDE SEQUENCE [LARGE SCALE GENOMIC DNA]</scope>
    <source>
        <strain evidence="3 4">CBS 33761</strain>
    </source>
</reference>
<dbReference type="Gene3D" id="3.40.50.1820">
    <property type="entry name" value="alpha/beta hydrolase"/>
    <property type="match status" value="1"/>
</dbReference>
<keyword evidence="4" id="KW-1185">Reference proteome</keyword>
<name>A0ABR1TEC4_9PEZI</name>
<protein>
    <submittedName>
        <fullName evidence="3">Serine hydrolase FSH</fullName>
    </submittedName>
</protein>
<dbReference type="Pfam" id="PF03959">
    <property type="entry name" value="FSH1"/>
    <property type="match status" value="1"/>
</dbReference>
<feature type="domain" description="Serine hydrolase" evidence="2">
    <location>
        <begin position="2"/>
        <end position="250"/>
    </location>
</feature>
<sequence length="273" mass="31254">MKFLCLHGAYGSAKNFQAQLSPFLDEVRDRAEYSFTWIDGIHETAPPDGFQDYFGAAPWHRHVKFEASNFLKRIRQFPQEQGAEDSMRFLLAGEELIPAESLTEALDRIFKIMEEDPEITVSPIMRCIPGRSWKLTVCSQGLIGYSEGSMIAASLIIEEQRRRKEYGTLRRIERAIFFAGWPPMSVVDGQARLVLSDTADEFIDIPTFHVIGCNDPYLNGSMSLYTTCDEDCAELFDHGQGHTVPRDPRTMKELVTVLDRFLHNNRNFEFEDN</sequence>